<reference evidence="1" key="2">
    <citation type="submission" date="2021-12" db="EMBL/GenBank/DDBJ databases">
        <title>Resequencing data analysis of finger millet.</title>
        <authorList>
            <person name="Hatakeyama M."/>
            <person name="Aluri S."/>
            <person name="Balachadran M.T."/>
            <person name="Sivarajan S.R."/>
            <person name="Poveda L."/>
            <person name="Shimizu-Inatsugi R."/>
            <person name="Schlapbach R."/>
            <person name="Sreeman S.M."/>
            <person name="Shimizu K.K."/>
        </authorList>
    </citation>
    <scope>NUCLEOTIDE SEQUENCE</scope>
</reference>
<dbReference type="AlphaFoldDB" id="A0AAV5CW05"/>
<dbReference type="EMBL" id="BQKI01000009">
    <property type="protein sequence ID" value="GJN02097.1"/>
    <property type="molecule type" value="Genomic_DNA"/>
</dbReference>
<evidence type="ECO:0000313" key="2">
    <source>
        <dbReference type="Proteomes" id="UP001054889"/>
    </source>
</evidence>
<evidence type="ECO:0000313" key="1">
    <source>
        <dbReference type="EMBL" id="GJN02097.1"/>
    </source>
</evidence>
<name>A0AAV5CW05_ELECO</name>
<organism evidence="1 2">
    <name type="scientific">Eleusine coracana subsp. coracana</name>
    <dbReference type="NCBI Taxonomy" id="191504"/>
    <lineage>
        <taxon>Eukaryota</taxon>
        <taxon>Viridiplantae</taxon>
        <taxon>Streptophyta</taxon>
        <taxon>Embryophyta</taxon>
        <taxon>Tracheophyta</taxon>
        <taxon>Spermatophyta</taxon>
        <taxon>Magnoliopsida</taxon>
        <taxon>Liliopsida</taxon>
        <taxon>Poales</taxon>
        <taxon>Poaceae</taxon>
        <taxon>PACMAD clade</taxon>
        <taxon>Chloridoideae</taxon>
        <taxon>Cynodonteae</taxon>
        <taxon>Eleusininae</taxon>
        <taxon>Eleusine</taxon>
    </lineage>
</organism>
<comment type="caution">
    <text evidence="1">The sequence shown here is derived from an EMBL/GenBank/DDBJ whole genome shotgun (WGS) entry which is preliminary data.</text>
</comment>
<reference evidence="1" key="1">
    <citation type="journal article" date="2018" name="DNA Res.">
        <title>Multiple hybrid de novo genome assembly of finger millet, an orphan allotetraploid crop.</title>
        <authorList>
            <person name="Hatakeyama M."/>
            <person name="Aluri S."/>
            <person name="Balachadran M.T."/>
            <person name="Sivarajan S.R."/>
            <person name="Patrignani A."/>
            <person name="Gruter S."/>
            <person name="Poveda L."/>
            <person name="Shimizu-Inatsugi R."/>
            <person name="Baeten J."/>
            <person name="Francoijs K.J."/>
            <person name="Nataraja K.N."/>
            <person name="Reddy Y.A.N."/>
            <person name="Phadnis S."/>
            <person name="Ravikumar R.L."/>
            <person name="Schlapbach R."/>
            <person name="Sreeman S.M."/>
            <person name="Shimizu K.K."/>
        </authorList>
    </citation>
    <scope>NUCLEOTIDE SEQUENCE</scope>
</reference>
<proteinExistence type="predicted"/>
<accession>A0AAV5CW05</accession>
<dbReference type="Proteomes" id="UP001054889">
    <property type="component" value="Unassembled WGS sequence"/>
</dbReference>
<keyword evidence="2" id="KW-1185">Reference proteome</keyword>
<protein>
    <submittedName>
        <fullName evidence="1">Uncharacterized protein</fullName>
    </submittedName>
</protein>
<gene>
    <name evidence="1" type="primary">ga19417</name>
    <name evidence="1" type="ORF">PR202_ga19417</name>
</gene>
<sequence>MMEWLSMGTPRTYSPHGNYKERKKHRTQNTSLAKLSCLYSLTGTTTRRGEGAAAMWAPASPGRLPAMEECGEDLDVYRRTRGAMASCWGRFGVAALWRRLRQLSLARRGRRHGRSVLGAGGLNYDPLSYAQNFDDGGPDPEFTARFAPARHVSPDVDTV</sequence>
<dbReference type="PANTHER" id="PTHR33168">
    <property type="entry name" value="STRESS INDUCED PROTEIN-RELATED"/>
    <property type="match status" value="1"/>
</dbReference>